<dbReference type="EMBL" id="AUYC01000066">
    <property type="protein sequence ID" value="KZN58914.1"/>
    <property type="molecule type" value="Genomic_DNA"/>
</dbReference>
<dbReference type="RefSeq" id="WP_063369835.1">
    <property type="nucleotide sequence ID" value="NZ_AUYC01000066.1"/>
</dbReference>
<dbReference type="PATRIC" id="fig|1365248.3.peg.4718"/>
<dbReference type="AlphaFoldDB" id="A0A167I5C3"/>
<organism evidence="1 2">
    <name type="scientific">Pseudoalteromonas luteoviolacea CPMOR-1</name>
    <dbReference type="NCBI Taxonomy" id="1365248"/>
    <lineage>
        <taxon>Bacteria</taxon>
        <taxon>Pseudomonadati</taxon>
        <taxon>Pseudomonadota</taxon>
        <taxon>Gammaproteobacteria</taxon>
        <taxon>Alteromonadales</taxon>
        <taxon>Pseudoalteromonadaceae</taxon>
        <taxon>Pseudoalteromonas</taxon>
    </lineage>
</organism>
<proteinExistence type="predicted"/>
<gene>
    <name evidence="1" type="ORF">N473_26215</name>
</gene>
<accession>A0A167I5C3</accession>
<sequence>MSDIEYDTSAWGEVKADIYAGEPCGSKHEKYIEMSCRDDMGSVNEKDIIICSSIWPVGTKISIEIPLCPECETDAKLQDKAGKCECGFDWKTWAEEQYS</sequence>
<evidence type="ECO:0000313" key="2">
    <source>
        <dbReference type="Proteomes" id="UP000076486"/>
    </source>
</evidence>
<evidence type="ECO:0000313" key="1">
    <source>
        <dbReference type="EMBL" id="KZN58914.1"/>
    </source>
</evidence>
<dbReference type="Proteomes" id="UP000076486">
    <property type="component" value="Unassembled WGS sequence"/>
</dbReference>
<reference evidence="1 2" key="1">
    <citation type="submission" date="2013-07" db="EMBL/GenBank/DDBJ databases">
        <title>Comparative Genomic and Metabolomic Analysis of Twelve Strains of Pseudoalteromonas luteoviolacea.</title>
        <authorList>
            <person name="Vynne N.G."/>
            <person name="Mansson M."/>
            <person name="Gram L."/>
        </authorList>
    </citation>
    <scope>NUCLEOTIDE SEQUENCE [LARGE SCALE GENOMIC DNA]</scope>
    <source>
        <strain evidence="1 2">CPMOR-1</strain>
    </source>
</reference>
<name>A0A167I5C3_9GAMM</name>
<comment type="caution">
    <text evidence="1">The sequence shown here is derived from an EMBL/GenBank/DDBJ whole genome shotgun (WGS) entry which is preliminary data.</text>
</comment>
<protein>
    <submittedName>
        <fullName evidence="1">Uncharacterized protein</fullName>
    </submittedName>
</protein>